<dbReference type="Gene3D" id="3.40.50.2000">
    <property type="entry name" value="Glycogen Phosphorylase B"/>
    <property type="match status" value="2"/>
</dbReference>
<organism evidence="1">
    <name type="scientific">Parabacteroides goldsteinii</name>
    <dbReference type="NCBI Taxonomy" id="328812"/>
    <lineage>
        <taxon>Bacteria</taxon>
        <taxon>Pseudomonadati</taxon>
        <taxon>Bacteroidota</taxon>
        <taxon>Bacteroidia</taxon>
        <taxon>Bacteroidales</taxon>
        <taxon>Tannerellaceae</taxon>
        <taxon>Parabacteroides</taxon>
    </lineage>
</organism>
<gene>
    <name evidence="1" type="ORF">GKE01_03960</name>
</gene>
<dbReference type="SUPFAM" id="SSF53756">
    <property type="entry name" value="UDP-Glycosyltransferase/glycogen phosphorylase"/>
    <property type="match status" value="1"/>
</dbReference>
<reference evidence="1" key="1">
    <citation type="journal article" date="2019" name="Nat. Med.">
        <title>A library of human gut bacterial isolates paired with longitudinal multiomics data enables mechanistic microbiome research.</title>
        <authorList>
            <person name="Poyet M."/>
            <person name="Groussin M."/>
            <person name="Gibbons S.M."/>
            <person name="Avila-Pacheco J."/>
            <person name="Jiang X."/>
            <person name="Kearney S.M."/>
            <person name="Perrotta A.R."/>
            <person name="Berdy B."/>
            <person name="Zhao S."/>
            <person name="Lieberman T.D."/>
            <person name="Swanson P.K."/>
            <person name="Smith M."/>
            <person name="Roesemann S."/>
            <person name="Alexander J.E."/>
            <person name="Rich S.A."/>
            <person name="Livny J."/>
            <person name="Vlamakis H."/>
            <person name="Clish C."/>
            <person name="Bullock K."/>
            <person name="Deik A."/>
            <person name="Scott J."/>
            <person name="Pierce K.A."/>
            <person name="Xavier R.J."/>
            <person name="Alm E.J."/>
        </authorList>
    </citation>
    <scope>NUCLEOTIDE SEQUENCE</scope>
    <source>
        <strain evidence="1">BIOML-A4</strain>
    </source>
</reference>
<dbReference type="PANTHER" id="PTHR12526:SF637">
    <property type="entry name" value="GLYCOSYLTRANSFERASE EPSF-RELATED"/>
    <property type="match status" value="1"/>
</dbReference>
<dbReference type="RefSeq" id="WP_009860725.1">
    <property type="nucleotide sequence ID" value="NZ_CAJSYT010000010.1"/>
</dbReference>
<dbReference type="EMBL" id="WKLP01000004">
    <property type="protein sequence ID" value="MRY10625.1"/>
    <property type="molecule type" value="Genomic_DNA"/>
</dbReference>
<name>A0A6G1Z9Z1_9BACT</name>
<dbReference type="Pfam" id="PF13692">
    <property type="entry name" value="Glyco_trans_1_4"/>
    <property type="match status" value="1"/>
</dbReference>
<accession>A0A6G1Z9Z1</accession>
<evidence type="ECO:0000313" key="1">
    <source>
        <dbReference type="EMBL" id="MRY10625.1"/>
    </source>
</evidence>
<sequence>MVQNISSVKILHLSASRFRGAGIATVNLCKYLEQAGFESFLYVPESQVKGLLGEKMAQMRKRLIPDKTWSKIKKLVGKDKKEDAAYNMHSLGDTLLNTNIENILNKVPFVPNIIVLHWVGGFLNAEKIQQLSVLTKAKIYWLMLDDAPITGGCHFPWDCLGYTAQCGSCPGIYSNDRYDITYKQLQQKKELFEKIDISAIATSEGDYLRAKSSSLFKEKSVFKMLLPVDSNRFVPNGNNQQLRKQLGIPMNKKVVLFGASNIQDKRKGGALFLRAWELLSKENVCLLLVGKVDKEYLNQFSGEVIYLGTVDEKKLIQCYQCSDFFVCPTVEDSGPYMINQSLMCGTPVVSFNVGGSIDLVVTGQTGYNCGIPSVESLLKGMKYIVGLNDSENFMLRRTCRKFALEKLSVERFVDKFNHIIS</sequence>
<dbReference type="AlphaFoldDB" id="A0A6G1Z9Z1"/>
<dbReference type="GO" id="GO:0016740">
    <property type="term" value="F:transferase activity"/>
    <property type="evidence" value="ECO:0007669"/>
    <property type="project" value="UniProtKB-KW"/>
</dbReference>
<proteinExistence type="predicted"/>
<keyword evidence="1" id="KW-0808">Transferase</keyword>
<dbReference type="PANTHER" id="PTHR12526">
    <property type="entry name" value="GLYCOSYLTRANSFERASE"/>
    <property type="match status" value="1"/>
</dbReference>
<protein>
    <submittedName>
        <fullName evidence="1">Glycosyltransferase</fullName>
    </submittedName>
</protein>
<comment type="caution">
    <text evidence="1">The sequence shown here is derived from an EMBL/GenBank/DDBJ whole genome shotgun (WGS) entry which is preliminary data.</text>
</comment>